<name>A0ACC0HI40_9ERIC</name>
<protein>
    <submittedName>
        <fullName evidence="1">MA3 DOMAIN-CONTAINING TRANSLATION REGULATORY FACTOR 1</fullName>
    </submittedName>
</protein>
<gene>
    <name evidence="1" type="ORF">LOK49_LG06G03393</name>
</gene>
<comment type="caution">
    <text evidence="1">The sequence shown here is derived from an EMBL/GenBank/DDBJ whole genome shotgun (WGS) entry which is preliminary data.</text>
</comment>
<evidence type="ECO:0000313" key="2">
    <source>
        <dbReference type="Proteomes" id="UP001060215"/>
    </source>
</evidence>
<evidence type="ECO:0000313" key="1">
    <source>
        <dbReference type="EMBL" id="KAI8012328.1"/>
    </source>
</evidence>
<dbReference type="EMBL" id="CM045762">
    <property type="protein sequence ID" value="KAI8012328.1"/>
    <property type="molecule type" value="Genomic_DNA"/>
</dbReference>
<keyword evidence="2" id="KW-1185">Reference proteome</keyword>
<sequence>MLSEHHIKAPASGKATTAGITVKHVRRTHSGKLVRVKKDGAGGKGTWGKLLDIDGESCIDRNDPNYDSGEEPYQLVGVAVCEPLDEYKKAVVSILEEYFSNGDVELAASDLRELRFRRSKCGMKICQLREMYMLGAEHFLLCLMPP</sequence>
<organism evidence="1 2">
    <name type="scientific">Camellia lanceoleosa</name>
    <dbReference type="NCBI Taxonomy" id="1840588"/>
    <lineage>
        <taxon>Eukaryota</taxon>
        <taxon>Viridiplantae</taxon>
        <taxon>Streptophyta</taxon>
        <taxon>Embryophyta</taxon>
        <taxon>Tracheophyta</taxon>
        <taxon>Spermatophyta</taxon>
        <taxon>Magnoliopsida</taxon>
        <taxon>eudicotyledons</taxon>
        <taxon>Gunneridae</taxon>
        <taxon>Pentapetalae</taxon>
        <taxon>asterids</taxon>
        <taxon>Ericales</taxon>
        <taxon>Theaceae</taxon>
        <taxon>Camellia</taxon>
    </lineage>
</organism>
<accession>A0ACC0HI40</accession>
<reference evidence="1 2" key="1">
    <citation type="journal article" date="2022" name="Plant J.">
        <title>Chromosome-level genome of Camellia lanceoleosa provides a valuable resource for understanding genome evolution and self-incompatibility.</title>
        <authorList>
            <person name="Gong W."/>
            <person name="Xiao S."/>
            <person name="Wang L."/>
            <person name="Liao Z."/>
            <person name="Chang Y."/>
            <person name="Mo W."/>
            <person name="Hu G."/>
            <person name="Li W."/>
            <person name="Zhao G."/>
            <person name="Zhu H."/>
            <person name="Hu X."/>
            <person name="Ji K."/>
            <person name="Xiang X."/>
            <person name="Song Q."/>
            <person name="Yuan D."/>
            <person name="Jin S."/>
            <person name="Zhang L."/>
        </authorList>
    </citation>
    <scope>NUCLEOTIDE SEQUENCE [LARGE SCALE GENOMIC DNA]</scope>
    <source>
        <strain evidence="1">SQ_2022a</strain>
    </source>
</reference>
<proteinExistence type="predicted"/>
<dbReference type="Proteomes" id="UP001060215">
    <property type="component" value="Chromosome 5"/>
</dbReference>